<accession>A0A2A6DY62</accession>
<comment type="caution">
    <text evidence="3">The sequence shown here is derived from an EMBL/GenBank/DDBJ whole genome shotgun (WGS) entry which is preliminary data.</text>
</comment>
<dbReference type="AlphaFoldDB" id="A0A2A6DY62"/>
<evidence type="ECO:0000256" key="2">
    <source>
        <dbReference type="SAM" id="MobiDB-lite"/>
    </source>
</evidence>
<dbReference type="EMBL" id="MOXJ01000031">
    <property type="protein sequence ID" value="PDO09694.1"/>
    <property type="molecule type" value="Genomic_DNA"/>
</dbReference>
<evidence type="ECO:0008006" key="5">
    <source>
        <dbReference type="Google" id="ProtNLM"/>
    </source>
</evidence>
<feature type="region of interest" description="Disordered" evidence="2">
    <location>
        <begin position="109"/>
        <end position="138"/>
    </location>
</feature>
<protein>
    <recommendedName>
        <fullName evidence="5">Cell shape determination protein CcmA</fullName>
    </recommendedName>
</protein>
<dbReference type="Pfam" id="PF04519">
    <property type="entry name" value="Bactofilin"/>
    <property type="match status" value="1"/>
</dbReference>
<dbReference type="Proteomes" id="UP000243688">
    <property type="component" value="Unassembled WGS sequence"/>
</dbReference>
<proteinExistence type="inferred from homology"/>
<comment type="similarity">
    <text evidence="1">Belongs to the bactofilin family.</text>
</comment>
<dbReference type="PANTHER" id="PTHR35024">
    <property type="entry name" value="HYPOTHETICAL CYTOSOLIC PROTEIN"/>
    <property type="match status" value="1"/>
</dbReference>
<gene>
    <name evidence="3" type="ORF">BLM47_11220</name>
</gene>
<sequence length="138" mass="14537">MFRRKSTKPPLHETDTLVGPETVLEGVLKSKAAVRIEGHFSGNIECEGDVTIGETGIVRSSVAARNVTVAGRLEGDVTARGKLVVTFKGRLFGDVSCETLVVEEGGVFRGNSRMPAADPAMSADETKDAGRHPASSSP</sequence>
<dbReference type="InterPro" id="IPR007607">
    <property type="entry name" value="BacA/B"/>
</dbReference>
<dbReference type="PANTHER" id="PTHR35024:SF4">
    <property type="entry name" value="POLYMER-FORMING CYTOSKELETAL PROTEIN"/>
    <property type="match status" value="1"/>
</dbReference>
<name>A0A2A6DY62_9BACL</name>
<evidence type="ECO:0000256" key="1">
    <source>
        <dbReference type="ARBA" id="ARBA00044755"/>
    </source>
</evidence>
<evidence type="ECO:0000313" key="4">
    <source>
        <dbReference type="Proteomes" id="UP000243688"/>
    </source>
</evidence>
<reference evidence="3 4" key="1">
    <citation type="submission" date="2016-12" db="EMBL/GenBank/DDBJ databases">
        <title>Candidatus Reconcilibacillus cellulovorans genome.</title>
        <authorList>
            <person name="Kolinko S."/>
            <person name="Wu Y.-W."/>
            <person name="Tachea F."/>
            <person name="Denzel E."/>
            <person name="Hiras J."/>
            <person name="Baecker N."/>
            <person name="Chan L.J."/>
            <person name="Eichorst S.A."/>
            <person name="Frey D."/>
            <person name="Adams P.D."/>
            <person name="Pray T."/>
            <person name="Tanjore D."/>
            <person name="Petzold C.J."/>
            <person name="Gladden J.M."/>
            <person name="Simmons B.A."/>
            <person name="Singer S.W."/>
        </authorList>
    </citation>
    <scope>NUCLEOTIDE SEQUENCE [LARGE SCALE GENOMIC DNA]</scope>
    <source>
        <strain evidence="3">JTherm</strain>
    </source>
</reference>
<evidence type="ECO:0000313" key="3">
    <source>
        <dbReference type="EMBL" id="PDO09694.1"/>
    </source>
</evidence>
<organism evidence="3 4">
    <name type="scientific">Candidatus Reconcilbacillus cellulovorans</name>
    <dbReference type="NCBI Taxonomy" id="1906605"/>
    <lineage>
        <taxon>Bacteria</taxon>
        <taxon>Bacillati</taxon>
        <taxon>Bacillota</taxon>
        <taxon>Bacilli</taxon>
        <taxon>Bacillales</taxon>
        <taxon>Paenibacillaceae</taxon>
        <taxon>Candidatus Reconcilbacillus</taxon>
    </lineage>
</organism>